<name>A0A397UDF1_9GLOM</name>
<comment type="caution">
    <text evidence="1">The sequence shown here is derived from an EMBL/GenBank/DDBJ whole genome shotgun (WGS) entry which is preliminary data.</text>
</comment>
<dbReference type="EMBL" id="QKWP01001758">
    <property type="protein sequence ID" value="RIB06799.1"/>
    <property type="molecule type" value="Genomic_DNA"/>
</dbReference>
<evidence type="ECO:0000313" key="2">
    <source>
        <dbReference type="Proteomes" id="UP000266673"/>
    </source>
</evidence>
<sequence>MTKEATTDVYKEYPKKWFVTWTLKYENMNIILTAKFKNDKIEQAETKSDSIQIVPEAYIKSYRDVKKYVKECDCLDNDDLVIVTARSVFIWTFNTKDYKIELNHRWDNEGDSWDWDRETRKKIINLFYEIDKEYFDENEFDIKKLPKKSYFLPPSSYISMIRYDHAFSQSEAPNDNRLFFNELIEKHINNKFFLILYGQKLI</sequence>
<organism evidence="1 2">
    <name type="scientific">Gigaspora rosea</name>
    <dbReference type="NCBI Taxonomy" id="44941"/>
    <lineage>
        <taxon>Eukaryota</taxon>
        <taxon>Fungi</taxon>
        <taxon>Fungi incertae sedis</taxon>
        <taxon>Mucoromycota</taxon>
        <taxon>Glomeromycotina</taxon>
        <taxon>Glomeromycetes</taxon>
        <taxon>Diversisporales</taxon>
        <taxon>Gigasporaceae</taxon>
        <taxon>Gigaspora</taxon>
    </lineage>
</organism>
<dbReference type="AlphaFoldDB" id="A0A397UDF1"/>
<protein>
    <submittedName>
        <fullName evidence="1">Uncharacterized protein</fullName>
    </submittedName>
</protein>
<accession>A0A397UDF1</accession>
<reference evidence="1 2" key="1">
    <citation type="submission" date="2018-06" db="EMBL/GenBank/DDBJ databases">
        <title>Comparative genomics reveals the genomic features of Rhizophagus irregularis, R. cerebriforme, R. diaphanum and Gigaspora rosea, and their symbiotic lifestyle signature.</title>
        <authorList>
            <person name="Morin E."/>
            <person name="San Clemente H."/>
            <person name="Chen E.C.H."/>
            <person name="De La Providencia I."/>
            <person name="Hainaut M."/>
            <person name="Kuo A."/>
            <person name="Kohler A."/>
            <person name="Murat C."/>
            <person name="Tang N."/>
            <person name="Roy S."/>
            <person name="Loubradou J."/>
            <person name="Henrissat B."/>
            <person name="Grigoriev I.V."/>
            <person name="Corradi N."/>
            <person name="Roux C."/>
            <person name="Martin F.M."/>
        </authorList>
    </citation>
    <scope>NUCLEOTIDE SEQUENCE [LARGE SCALE GENOMIC DNA]</scope>
    <source>
        <strain evidence="1 2">DAOM 194757</strain>
    </source>
</reference>
<proteinExistence type="predicted"/>
<evidence type="ECO:0000313" key="1">
    <source>
        <dbReference type="EMBL" id="RIB06799.1"/>
    </source>
</evidence>
<keyword evidence="2" id="KW-1185">Reference proteome</keyword>
<gene>
    <name evidence="1" type="ORF">C2G38_484161</name>
</gene>
<dbReference type="Proteomes" id="UP000266673">
    <property type="component" value="Unassembled WGS sequence"/>
</dbReference>